<proteinExistence type="predicted"/>
<keyword evidence="1" id="KW-1133">Transmembrane helix</keyword>
<name>A0A5D2NSC3_GOSTO</name>
<keyword evidence="1" id="KW-0472">Membrane</keyword>
<dbReference type="EMBL" id="CM017619">
    <property type="protein sequence ID" value="TYI07097.1"/>
    <property type="molecule type" value="Genomic_DNA"/>
</dbReference>
<organism evidence="2 3">
    <name type="scientific">Gossypium tomentosum</name>
    <name type="common">Hawaiian cotton</name>
    <name type="synonym">Gossypium sandvicense</name>
    <dbReference type="NCBI Taxonomy" id="34277"/>
    <lineage>
        <taxon>Eukaryota</taxon>
        <taxon>Viridiplantae</taxon>
        <taxon>Streptophyta</taxon>
        <taxon>Embryophyta</taxon>
        <taxon>Tracheophyta</taxon>
        <taxon>Spermatophyta</taxon>
        <taxon>Magnoliopsida</taxon>
        <taxon>eudicotyledons</taxon>
        <taxon>Gunneridae</taxon>
        <taxon>Pentapetalae</taxon>
        <taxon>rosids</taxon>
        <taxon>malvids</taxon>
        <taxon>Malvales</taxon>
        <taxon>Malvaceae</taxon>
        <taxon>Malvoideae</taxon>
        <taxon>Gossypium</taxon>
    </lineage>
</organism>
<accession>A0A5D2NSC3</accession>
<protein>
    <submittedName>
        <fullName evidence="2">Uncharacterized protein</fullName>
    </submittedName>
</protein>
<evidence type="ECO:0000256" key="1">
    <source>
        <dbReference type="SAM" id="Phobius"/>
    </source>
</evidence>
<gene>
    <name evidence="2" type="ORF">ES332_A10G203600v1</name>
</gene>
<feature type="transmembrane region" description="Helical" evidence="1">
    <location>
        <begin position="37"/>
        <end position="52"/>
    </location>
</feature>
<feature type="transmembrane region" description="Helical" evidence="1">
    <location>
        <begin position="59"/>
        <end position="79"/>
    </location>
</feature>
<dbReference type="AlphaFoldDB" id="A0A5D2NSC3"/>
<evidence type="ECO:0000313" key="3">
    <source>
        <dbReference type="Proteomes" id="UP000322667"/>
    </source>
</evidence>
<reference evidence="2 3" key="1">
    <citation type="submission" date="2019-07" db="EMBL/GenBank/DDBJ databases">
        <title>WGS assembly of Gossypium tomentosum.</title>
        <authorList>
            <person name="Chen Z.J."/>
            <person name="Sreedasyam A."/>
            <person name="Ando A."/>
            <person name="Song Q."/>
            <person name="De L."/>
            <person name="Hulse-Kemp A."/>
            <person name="Ding M."/>
            <person name="Ye W."/>
            <person name="Kirkbride R."/>
            <person name="Jenkins J."/>
            <person name="Plott C."/>
            <person name="Lovell J."/>
            <person name="Lin Y.-M."/>
            <person name="Vaughn R."/>
            <person name="Liu B."/>
            <person name="Li W."/>
            <person name="Simpson S."/>
            <person name="Scheffler B."/>
            <person name="Saski C."/>
            <person name="Grover C."/>
            <person name="Hu G."/>
            <person name="Conover J."/>
            <person name="Carlson J."/>
            <person name="Shu S."/>
            <person name="Boston L."/>
            <person name="Williams M."/>
            <person name="Peterson D."/>
            <person name="Mcgee K."/>
            <person name="Jones D."/>
            <person name="Wendel J."/>
            <person name="Stelly D."/>
            <person name="Grimwood J."/>
            <person name="Schmutz J."/>
        </authorList>
    </citation>
    <scope>NUCLEOTIDE SEQUENCE [LARGE SCALE GENOMIC DNA]</scope>
    <source>
        <strain evidence="2">7179.01</strain>
    </source>
</reference>
<dbReference type="EMBL" id="CM017619">
    <property type="protein sequence ID" value="TYI07098.1"/>
    <property type="molecule type" value="Genomic_DNA"/>
</dbReference>
<evidence type="ECO:0000313" key="2">
    <source>
        <dbReference type="EMBL" id="TYI07098.1"/>
    </source>
</evidence>
<feature type="transmembrane region" description="Helical" evidence="1">
    <location>
        <begin position="12"/>
        <end position="31"/>
    </location>
</feature>
<dbReference type="Proteomes" id="UP000322667">
    <property type="component" value="Chromosome A10"/>
</dbReference>
<keyword evidence="3" id="KW-1185">Reference proteome</keyword>
<keyword evidence="1" id="KW-0812">Transmembrane</keyword>
<sequence>MNFCRSFDFFSFLFFFLLSLLLLTFFLYIILQPIIDFFFYCIFFILFLYYYFRLGSNLFFIITIPISIFLCVDPCHNLILNNFDCVW</sequence>